<evidence type="ECO:0000313" key="2">
    <source>
        <dbReference type="EMBL" id="PMD30850.1"/>
    </source>
</evidence>
<sequence>MAKLTRSPSSQSGKEKKGFELQTPSWGREREDLDVPVRTNENWLIAIYKASTLPGYSLFETTILCWIIGGNLTTSEIHALRTRYATDRGEPDSSKYHTLLPGSLSQRSFASDRFKLSSNDQIDSVAQDTAIYSTKDGGGNHFSKAEADRLSAELTSRHSDGIGTITAVGLNFRPFGMKNNAKRWAKFRTSSLNMATFLSFRSQNRRIAEEEELL</sequence>
<name>A0A2J6QX49_HYAVF</name>
<evidence type="ECO:0000313" key="3">
    <source>
        <dbReference type="Proteomes" id="UP000235786"/>
    </source>
</evidence>
<dbReference type="EMBL" id="KZ613965">
    <property type="protein sequence ID" value="PMD30850.1"/>
    <property type="molecule type" value="Genomic_DNA"/>
</dbReference>
<feature type="compositionally biased region" description="Polar residues" evidence="1">
    <location>
        <begin position="1"/>
        <end position="12"/>
    </location>
</feature>
<dbReference type="AlphaFoldDB" id="A0A2J6QX49"/>
<keyword evidence="3" id="KW-1185">Reference proteome</keyword>
<protein>
    <submittedName>
        <fullName evidence="2">Uncharacterized protein</fullName>
    </submittedName>
</protein>
<evidence type="ECO:0000256" key="1">
    <source>
        <dbReference type="SAM" id="MobiDB-lite"/>
    </source>
</evidence>
<reference evidence="2 3" key="1">
    <citation type="submission" date="2016-04" db="EMBL/GenBank/DDBJ databases">
        <title>A degradative enzymes factory behind the ericoid mycorrhizal symbiosis.</title>
        <authorList>
            <consortium name="DOE Joint Genome Institute"/>
            <person name="Martino E."/>
            <person name="Morin E."/>
            <person name="Grelet G."/>
            <person name="Kuo A."/>
            <person name="Kohler A."/>
            <person name="Daghino S."/>
            <person name="Barry K."/>
            <person name="Choi C."/>
            <person name="Cichocki N."/>
            <person name="Clum A."/>
            <person name="Copeland A."/>
            <person name="Hainaut M."/>
            <person name="Haridas S."/>
            <person name="Labutti K."/>
            <person name="Lindquist E."/>
            <person name="Lipzen A."/>
            <person name="Khouja H.-R."/>
            <person name="Murat C."/>
            <person name="Ohm R."/>
            <person name="Olson A."/>
            <person name="Spatafora J."/>
            <person name="Veneault-Fourrey C."/>
            <person name="Henrissat B."/>
            <person name="Grigoriev I."/>
            <person name="Martin F."/>
            <person name="Perotto S."/>
        </authorList>
    </citation>
    <scope>NUCLEOTIDE SEQUENCE [LARGE SCALE GENOMIC DNA]</scope>
    <source>
        <strain evidence="2 3">F</strain>
    </source>
</reference>
<dbReference type="Proteomes" id="UP000235786">
    <property type="component" value="Unassembled WGS sequence"/>
</dbReference>
<gene>
    <name evidence="2" type="ORF">L207DRAFT_537684</name>
</gene>
<feature type="region of interest" description="Disordered" evidence="1">
    <location>
        <begin position="1"/>
        <end position="25"/>
    </location>
</feature>
<accession>A0A2J6QX49</accession>
<proteinExistence type="predicted"/>
<organism evidence="2 3">
    <name type="scientific">Hyaloscypha variabilis (strain UAMH 11265 / GT02V1 / F)</name>
    <name type="common">Meliniomyces variabilis</name>
    <dbReference type="NCBI Taxonomy" id="1149755"/>
    <lineage>
        <taxon>Eukaryota</taxon>
        <taxon>Fungi</taxon>
        <taxon>Dikarya</taxon>
        <taxon>Ascomycota</taxon>
        <taxon>Pezizomycotina</taxon>
        <taxon>Leotiomycetes</taxon>
        <taxon>Helotiales</taxon>
        <taxon>Hyaloscyphaceae</taxon>
        <taxon>Hyaloscypha</taxon>
        <taxon>Hyaloscypha variabilis</taxon>
    </lineage>
</organism>